<accession>A0A562PK40</accession>
<dbReference type="AlphaFoldDB" id="A0A562PK40"/>
<keyword evidence="1" id="KW-0732">Signal</keyword>
<keyword evidence="5" id="KW-1185">Reference proteome</keyword>
<gene>
    <name evidence="2" type="ORF">GO485_26555</name>
    <name evidence="3" type="ORF">IP92_03959</name>
</gene>
<dbReference type="OrthoDB" id="8756023at2"/>
<evidence type="ECO:0000313" key="5">
    <source>
        <dbReference type="Proteomes" id="UP000437862"/>
    </source>
</evidence>
<evidence type="ECO:0000313" key="4">
    <source>
        <dbReference type="Proteomes" id="UP000315112"/>
    </source>
</evidence>
<evidence type="ECO:0000313" key="3">
    <source>
        <dbReference type="EMBL" id="TWI44789.1"/>
    </source>
</evidence>
<sequence>MPILWIAMPLNRPRVIALSLATALLQPALAADAGNRDLLGKWRLTKVLDSSEISALDDREAARLVGETLVIAQDEISLAGETCKEPEFERHIEDTVRYLREEAHAASGKLVLPAFVEVVDLACTEVLRKNDTSIVLYWKGFFFEAVMQEPGARMPSPKN</sequence>
<protein>
    <recommendedName>
        <fullName evidence="6">Lipocalin-like domain-containing protein</fullName>
    </recommendedName>
</protein>
<feature type="chain" id="PRO_5044617782" description="Lipocalin-like domain-containing protein" evidence="1">
    <location>
        <begin position="31"/>
        <end position="159"/>
    </location>
</feature>
<reference evidence="3" key="2">
    <citation type="submission" date="2019-07" db="EMBL/GenBank/DDBJ databases">
        <authorList>
            <person name="Whitman W."/>
            <person name="Huntemann M."/>
            <person name="Clum A."/>
            <person name="Pillay M."/>
            <person name="Palaniappan K."/>
            <person name="Varghese N."/>
            <person name="Mikhailova N."/>
            <person name="Stamatis D."/>
            <person name="Reddy T."/>
            <person name="Daum C."/>
            <person name="Shapiro N."/>
            <person name="Ivanova N."/>
            <person name="Kyrpides N."/>
            <person name="Woyke T."/>
        </authorList>
    </citation>
    <scope>NUCLEOTIDE SEQUENCE</scope>
    <source>
        <strain evidence="3">CGMCC 1.10685</strain>
    </source>
</reference>
<dbReference type="Proteomes" id="UP000315112">
    <property type="component" value="Unassembled WGS sequence"/>
</dbReference>
<proteinExistence type="predicted"/>
<evidence type="ECO:0008006" key="6">
    <source>
        <dbReference type="Google" id="ProtNLM"/>
    </source>
</evidence>
<dbReference type="EMBL" id="VLKW01000008">
    <property type="protein sequence ID" value="TWI44789.1"/>
    <property type="molecule type" value="Genomic_DNA"/>
</dbReference>
<dbReference type="Proteomes" id="UP000437862">
    <property type="component" value="Chromosome"/>
</dbReference>
<reference evidence="3 4" key="1">
    <citation type="journal article" date="2015" name="Stand. Genomic Sci.">
        <title>Genomic Encyclopedia of Bacterial and Archaeal Type Strains, Phase III: the genomes of soil and plant-associated and newly described type strains.</title>
        <authorList>
            <person name="Whitman W.B."/>
            <person name="Woyke T."/>
            <person name="Klenk H.P."/>
            <person name="Zhou Y."/>
            <person name="Lilburn T.G."/>
            <person name="Beck B.J."/>
            <person name="De Vos P."/>
            <person name="Vandamme P."/>
            <person name="Eisen J.A."/>
            <person name="Garrity G."/>
            <person name="Hugenholtz P."/>
            <person name="Kyrpides N.C."/>
        </authorList>
    </citation>
    <scope>NUCLEOTIDE SEQUENCE [LARGE SCALE GENOMIC DNA]</scope>
    <source>
        <strain evidence="3 4">CGMCC 1.10685</strain>
    </source>
</reference>
<dbReference type="RefSeq" id="WP_145878259.1">
    <property type="nucleotide sequence ID" value="NZ_CP046904.1"/>
</dbReference>
<evidence type="ECO:0000313" key="2">
    <source>
        <dbReference type="EMBL" id="QGZ42252.1"/>
    </source>
</evidence>
<dbReference type="EMBL" id="CP046904">
    <property type="protein sequence ID" value="QGZ42252.1"/>
    <property type="molecule type" value="Genomic_DNA"/>
</dbReference>
<evidence type="ECO:0000256" key="1">
    <source>
        <dbReference type="SAM" id="SignalP"/>
    </source>
</evidence>
<name>A0A562PK40_9BURK</name>
<reference evidence="2 5" key="3">
    <citation type="submission" date="2019-12" db="EMBL/GenBank/DDBJ databases">
        <title>Draft Genome Sequences of Six Type Strains of the Genus Massilia.</title>
        <authorList>
            <person name="Miess H."/>
            <person name="Frediansyah A."/>
            <person name="Goeker M."/>
            <person name="Gross H."/>
        </authorList>
    </citation>
    <scope>NUCLEOTIDE SEQUENCE [LARGE SCALE GENOMIC DNA]</scope>
    <source>
        <strain evidence="2 5">DSM 26639</strain>
    </source>
</reference>
<organism evidence="3 4">
    <name type="scientific">Pseudoduganella flava</name>
    <dbReference type="NCBI Taxonomy" id="871742"/>
    <lineage>
        <taxon>Bacteria</taxon>
        <taxon>Pseudomonadati</taxon>
        <taxon>Pseudomonadota</taxon>
        <taxon>Betaproteobacteria</taxon>
        <taxon>Burkholderiales</taxon>
        <taxon>Oxalobacteraceae</taxon>
        <taxon>Telluria group</taxon>
        <taxon>Pseudoduganella</taxon>
    </lineage>
</organism>
<feature type="signal peptide" evidence="1">
    <location>
        <begin position="1"/>
        <end position="30"/>
    </location>
</feature>